<keyword evidence="2" id="KW-0479">Metal-binding</keyword>
<feature type="repeat" description="NHL" evidence="3">
    <location>
        <begin position="483"/>
        <end position="514"/>
    </location>
</feature>
<dbReference type="InterPro" id="IPR047153">
    <property type="entry name" value="TRIM45/56/19-like"/>
</dbReference>
<dbReference type="GO" id="GO:0045087">
    <property type="term" value="P:innate immune response"/>
    <property type="evidence" value="ECO:0007669"/>
    <property type="project" value="TreeGrafter"/>
</dbReference>
<dbReference type="PROSITE" id="PS50119">
    <property type="entry name" value="ZF_BBOX"/>
    <property type="match status" value="1"/>
</dbReference>
<name>A0A6J8BNI8_MYTCO</name>
<evidence type="ECO:0000259" key="5">
    <source>
        <dbReference type="PROSITE" id="PS50119"/>
    </source>
</evidence>
<feature type="domain" description="B box-type" evidence="5">
    <location>
        <begin position="4"/>
        <end position="54"/>
    </location>
</feature>
<proteinExistence type="predicted"/>
<evidence type="ECO:0000256" key="4">
    <source>
        <dbReference type="SAM" id="Coils"/>
    </source>
</evidence>
<evidence type="ECO:0000256" key="2">
    <source>
        <dbReference type="PROSITE-ProRule" id="PRU00024"/>
    </source>
</evidence>
<dbReference type="Gene3D" id="2.120.10.30">
    <property type="entry name" value="TolB, C-terminal domain"/>
    <property type="match status" value="1"/>
</dbReference>
<dbReference type="InterPro" id="IPR011042">
    <property type="entry name" value="6-blade_b-propeller_TolB-like"/>
</dbReference>
<feature type="coiled-coil region" evidence="4">
    <location>
        <begin position="156"/>
        <end position="187"/>
    </location>
</feature>
<dbReference type="EMBL" id="CACVKT020003726">
    <property type="protein sequence ID" value="CAC5385515.1"/>
    <property type="molecule type" value="Genomic_DNA"/>
</dbReference>
<organism evidence="6 7">
    <name type="scientific">Mytilus coruscus</name>
    <name type="common">Sea mussel</name>
    <dbReference type="NCBI Taxonomy" id="42192"/>
    <lineage>
        <taxon>Eukaryota</taxon>
        <taxon>Metazoa</taxon>
        <taxon>Spiralia</taxon>
        <taxon>Lophotrochozoa</taxon>
        <taxon>Mollusca</taxon>
        <taxon>Bivalvia</taxon>
        <taxon>Autobranchia</taxon>
        <taxon>Pteriomorphia</taxon>
        <taxon>Mytilida</taxon>
        <taxon>Mytiloidea</taxon>
        <taxon>Mytilidae</taxon>
        <taxon>Mytilinae</taxon>
        <taxon>Mytilus</taxon>
    </lineage>
</organism>
<dbReference type="SUPFAM" id="SSF101898">
    <property type="entry name" value="NHL repeat"/>
    <property type="match status" value="1"/>
</dbReference>
<keyword evidence="7" id="KW-1185">Reference proteome</keyword>
<evidence type="ECO:0000256" key="3">
    <source>
        <dbReference type="PROSITE-ProRule" id="PRU00504"/>
    </source>
</evidence>
<gene>
    <name evidence="6" type="ORF">MCOR_21053</name>
</gene>
<keyword evidence="2" id="KW-0862">Zinc</keyword>
<evidence type="ECO:0000256" key="1">
    <source>
        <dbReference type="ARBA" id="ARBA00022737"/>
    </source>
</evidence>
<sequence>MASRKPISCGPCQEGKVNTKANIWCYNCDEGLCSICSGHHKRSKASHDHNTIDIKSYKPSIQAIKTECDKHGQQLNLYYSSHLMPCCKECISTSHSKCTGIKGLAIVVEKTKIEKSKESLDKDINSILHLLDKMVNNKSANIKTGEQQRETIKKSIVKIRNEINKHLDQLEKKLQQEADNLWDQEKAKAIEFITEIEGKKNNLQKMQDHLHSVATHSSSKLQSFLGVHQIEQQIHQCQQYVEDLENDDRARKFDIKITQNNEIEKTLKQIGSLEFLGEVMIVKTEIDTKRDTSIRREAQVQSREQSNINNMTMNIQTKKEINIKADITDMICLVDGLVIEVEWWGKVHILTSDGKLQKQLPIPGEARSVTQINQNTIAIIYTNEKAIKIFNMENETVTKFIKLDKPCYGLSFSNKSLAVGLSNNEIRIVDLEGNRLKSIQVQSESDLKYLVYCNDRVIYSDFNGKAVYCVDGSGKQIWQYTQDLTEPRGLCTDTYGNIIVADCDSGRIIVISKDGQDSKVLISEEDNLHAPGCLCFKHLNVDLQSYKTDCFQ</sequence>
<evidence type="ECO:0000313" key="7">
    <source>
        <dbReference type="Proteomes" id="UP000507470"/>
    </source>
</evidence>
<dbReference type="PANTHER" id="PTHR25462:SF299">
    <property type="entry name" value="E3 UBIQUITIN-PROTEIN LIGASE TRIM56"/>
    <property type="match status" value="1"/>
</dbReference>
<dbReference type="Proteomes" id="UP000507470">
    <property type="component" value="Unassembled WGS sequence"/>
</dbReference>
<evidence type="ECO:0000313" key="6">
    <source>
        <dbReference type="EMBL" id="CAC5385515.1"/>
    </source>
</evidence>
<dbReference type="PROSITE" id="PS51125">
    <property type="entry name" value="NHL"/>
    <property type="match status" value="1"/>
</dbReference>
<dbReference type="GO" id="GO:0008270">
    <property type="term" value="F:zinc ion binding"/>
    <property type="evidence" value="ECO:0007669"/>
    <property type="project" value="UniProtKB-KW"/>
</dbReference>
<dbReference type="OrthoDB" id="9986513at2759"/>
<dbReference type="AlphaFoldDB" id="A0A6J8BNI8"/>
<dbReference type="InterPro" id="IPR001258">
    <property type="entry name" value="NHL_repeat"/>
</dbReference>
<keyword evidence="2" id="KW-0863">Zinc-finger</keyword>
<protein>
    <submittedName>
        <fullName evidence="6">TRIM2_3</fullName>
    </submittedName>
</protein>
<keyword evidence="1" id="KW-0677">Repeat</keyword>
<dbReference type="PANTHER" id="PTHR25462">
    <property type="entry name" value="BONUS, ISOFORM C-RELATED"/>
    <property type="match status" value="1"/>
</dbReference>
<keyword evidence="4" id="KW-0175">Coiled coil</keyword>
<dbReference type="GO" id="GO:0005654">
    <property type="term" value="C:nucleoplasm"/>
    <property type="evidence" value="ECO:0007669"/>
    <property type="project" value="TreeGrafter"/>
</dbReference>
<dbReference type="InterPro" id="IPR000315">
    <property type="entry name" value="Znf_B-box"/>
</dbReference>
<dbReference type="GO" id="GO:0060340">
    <property type="term" value="P:positive regulation of type I interferon-mediated signaling pathway"/>
    <property type="evidence" value="ECO:0007669"/>
    <property type="project" value="TreeGrafter"/>
</dbReference>
<reference evidence="6 7" key="1">
    <citation type="submission" date="2020-06" db="EMBL/GenBank/DDBJ databases">
        <authorList>
            <person name="Li R."/>
            <person name="Bekaert M."/>
        </authorList>
    </citation>
    <scope>NUCLEOTIDE SEQUENCE [LARGE SCALE GENOMIC DNA]</scope>
    <source>
        <strain evidence="7">wild</strain>
    </source>
</reference>
<dbReference type="GO" id="GO:0061630">
    <property type="term" value="F:ubiquitin protein ligase activity"/>
    <property type="evidence" value="ECO:0007669"/>
    <property type="project" value="TreeGrafter"/>
</dbReference>
<accession>A0A6J8BNI8</accession>